<dbReference type="InterPro" id="IPR004963">
    <property type="entry name" value="PAE/NOTUM"/>
</dbReference>
<keyword evidence="1" id="KW-0732">Signal</keyword>
<organism evidence="2 3">
    <name type="scientific">Candidatus Phaeomarinibacter ectocarpi</name>
    <dbReference type="NCBI Taxonomy" id="1458461"/>
    <lineage>
        <taxon>Bacteria</taxon>
        <taxon>Pseudomonadati</taxon>
        <taxon>Pseudomonadota</taxon>
        <taxon>Alphaproteobacteria</taxon>
        <taxon>Hyphomicrobiales</taxon>
        <taxon>Parvibaculaceae</taxon>
        <taxon>Candidatus Phaeomarinibacter</taxon>
    </lineage>
</organism>
<accession>X5MHB9</accession>
<dbReference type="Proteomes" id="UP000032160">
    <property type="component" value="Chromosome I"/>
</dbReference>
<dbReference type="HOGENOM" id="CLU_051819_0_0_5"/>
<reference evidence="2 3" key="1">
    <citation type="journal article" date="2014" name="Front. Genet.">
        <title>Genome and metabolic network of "Candidatus Phaeomarinobacter ectocarpi" Ec32, a new candidate genus of Alphaproteobacteria frequently associated with brown algae.</title>
        <authorList>
            <person name="Dittami S.M."/>
            <person name="Barbeyron T."/>
            <person name="Boyen C."/>
            <person name="Cambefort J."/>
            <person name="Collet G."/>
            <person name="Delage L."/>
            <person name="Gobet A."/>
            <person name="Groisillier A."/>
            <person name="Leblanc C."/>
            <person name="Michel G."/>
            <person name="Scornet D."/>
            <person name="Siegel A."/>
            <person name="Tapia J.E."/>
            <person name="Tonon T."/>
        </authorList>
    </citation>
    <scope>NUCLEOTIDE SEQUENCE [LARGE SCALE GENOMIC DNA]</scope>
    <source>
        <strain evidence="2 3">Ec32</strain>
    </source>
</reference>
<dbReference type="EMBL" id="HG966617">
    <property type="protein sequence ID" value="CDO61079.1"/>
    <property type="molecule type" value="Genomic_DNA"/>
</dbReference>
<keyword evidence="3" id="KW-1185">Reference proteome</keyword>
<dbReference type="PANTHER" id="PTHR21562">
    <property type="entry name" value="NOTUM-RELATED"/>
    <property type="match status" value="1"/>
</dbReference>
<protein>
    <submittedName>
        <fullName evidence="2">VtpJ-therm, putative</fullName>
    </submittedName>
</protein>
<evidence type="ECO:0000256" key="1">
    <source>
        <dbReference type="SAM" id="SignalP"/>
    </source>
</evidence>
<dbReference type="OrthoDB" id="9802991at2"/>
<dbReference type="ESTHER" id="9prot-x5mhb9">
    <property type="family name" value="Pectinacetylesterase-Notum"/>
</dbReference>
<dbReference type="AlphaFoldDB" id="X5MHB9"/>
<gene>
    <name evidence="2" type="ORF">BN1012_Phect2867</name>
</gene>
<dbReference type="Pfam" id="PF03283">
    <property type="entry name" value="PAE"/>
    <property type="match status" value="1"/>
</dbReference>
<evidence type="ECO:0000313" key="2">
    <source>
        <dbReference type="EMBL" id="CDO61079.1"/>
    </source>
</evidence>
<dbReference type="RefSeq" id="WP_052534700.1">
    <property type="nucleotide sequence ID" value="NZ_HG966617.1"/>
</dbReference>
<sequence>MFKTALFAAIASITVSGLALADTLAPIDEMSDGWNTIAPGGNTMCAMGTPYTFHVKPGARENVMVFLNGGGACWSGQNCDASVEPTTYVPMAELPHNDPRTRGGAFAQDNPENPFSAWTQVFVSYCTGDVHLGANDKTYTKPDGSEVTIHHRGKANTMSALGWLFDNVQAPEKVFVSGGSAGAVSSPVYAGIVQEAYPEAEVIQFAGGAGGYRVSGNKDLNEALGIYTDLPEWPAMRSLSAETSSFDDFYVATASQFPQIKFRQFNTAYDAVQKQFLTLLGSDSEVYPLLQANLDDLASEIGNFRSFTASGTFHTLLRFDEMYEFEAEGVRAVDWVRDVASGQDVASVTCAKDEAGCGGPAE</sequence>
<name>X5MHB9_9HYPH</name>
<dbReference type="PANTHER" id="PTHR21562:SF83">
    <property type="entry name" value="PECTIN ACETYLESTERASE 4"/>
    <property type="match status" value="1"/>
</dbReference>
<dbReference type="STRING" id="1458461.BN1012_Phect2867"/>
<dbReference type="KEGG" id="pect:BN1012_Phect2867"/>
<feature type="chain" id="PRO_5004960084" evidence="1">
    <location>
        <begin position="22"/>
        <end position="362"/>
    </location>
</feature>
<proteinExistence type="predicted"/>
<dbReference type="GO" id="GO:0016787">
    <property type="term" value="F:hydrolase activity"/>
    <property type="evidence" value="ECO:0007669"/>
    <property type="project" value="InterPro"/>
</dbReference>
<evidence type="ECO:0000313" key="3">
    <source>
        <dbReference type="Proteomes" id="UP000032160"/>
    </source>
</evidence>
<feature type="signal peptide" evidence="1">
    <location>
        <begin position="1"/>
        <end position="21"/>
    </location>
</feature>
<dbReference type="PATRIC" id="fig|1458461.3.peg.2873"/>